<sequence>MPPREFLKRRNALWQHLRALSAEDDFSSSPEFESALRELSELIGWERGRVLAGLGLAEMELPQDRP</sequence>
<reference evidence="1 2" key="1">
    <citation type="submission" date="2022-11" db="EMBL/GenBank/DDBJ databases">
        <title>Deinococcus ZS9-10, Low Temperature and Draught-tolerating, UV-resistant Bacteria from Continental Antarctica.</title>
        <authorList>
            <person name="Cheng L."/>
        </authorList>
    </citation>
    <scope>NUCLEOTIDE SEQUENCE [LARGE SCALE GENOMIC DNA]</scope>
    <source>
        <strain evidence="1 2">ZS9-10</strain>
    </source>
</reference>
<dbReference type="Proteomes" id="UP001276150">
    <property type="component" value="Unassembled WGS sequence"/>
</dbReference>
<proteinExistence type="predicted"/>
<protein>
    <submittedName>
        <fullName evidence="1">Uncharacterized protein</fullName>
    </submittedName>
</protein>
<comment type="caution">
    <text evidence="1">The sequence shown here is derived from an EMBL/GenBank/DDBJ whole genome shotgun (WGS) entry which is preliminary data.</text>
</comment>
<dbReference type="RefSeq" id="WP_317639708.1">
    <property type="nucleotide sequence ID" value="NZ_JAPMIV010000009.1"/>
</dbReference>
<evidence type="ECO:0000313" key="1">
    <source>
        <dbReference type="EMBL" id="MDV6374392.1"/>
    </source>
</evidence>
<gene>
    <name evidence="1" type="ORF">ORD21_07295</name>
</gene>
<keyword evidence="2" id="KW-1185">Reference proteome</keyword>
<evidence type="ECO:0000313" key="2">
    <source>
        <dbReference type="Proteomes" id="UP001276150"/>
    </source>
</evidence>
<dbReference type="EMBL" id="JAPMIV010000009">
    <property type="protein sequence ID" value="MDV6374392.1"/>
    <property type="molecule type" value="Genomic_DNA"/>
</dbReference>
<organism evidence="1 2">
    <name type="scientific">Deinococcus arenicola</name>
    <dbReference type="NCBI Taxonomy" id="2994950"/>
    <lineage>
        <taxon>Bacteria</taxon>
        <taxon>Thermotogati</taxon>
        <taxon>Deinococcota</taxon>
        <taxon>Deinococci</taxon>
        <taxon>Deinococcales</taxon>
        <taxon>Deinococcaceae</taxon>
        <taxon>Deinococcus</taxon>
    </lineage>
</organism>
<name>A0ABU4DR08_9DEIO</name>
<accession>A0ABU4DR08</accession>